<sequence length="346" mass="39160">MESAPDPLAQPANHGFETLGHWIESPGIGDLTGNYKEPNFVHRGVAFRYSTLHERIKARPREPEPDPRDFTTYTATADVSLMTEDMPEWVSRIIPDPVFITDPPLLLFEDRPVVSPRTGRSLRDFGSNIPLQISSRQAGGFWFKYWFQHGLTREDFLDRVAPTSVAVMIDVDFKDMLRDRSAIFCASQGCYDNQVTSEAHLTDKVSVRSKKILGGLTNTQILLWQPNITTQTMAQKLSKNLISSTNIAPLPGPRQPPKTMTPTLKALDRSLPSLEFWHVLMGGYMDWWFEVNLHGMSVQEIDDVRVGIFNDRACDWPESYLPSLTQSNLPEWVAWPSWYPGGAAPQ</sequence>
<evidence type="ECO:0000313" key="1">
    <source>
        <dbReference type="EMBL" id="KAF1986056.1"/>
    </source>
</evidence>
<organism evidence="1 2">
    <name type="scientific">Aulographum hederae CBS 113979</name>
    <dbReference type="NCBI Taxonomy" id="1176131"/>
    <lineage>
        <taxon>Eukaryota</taxon>
        <taxon>Fungi</taxon>
        <taxon>Dikarya</taxon>
        <taxon>Ascomycota</taxon>
        <taxon>Pezizomycotina</taxon>
        <taxon>Dothideomycetes</taxon>
        <taxon>Pleosporomycetidae</taxon>
        <taxon>Aulographales</taxon>
        <taxon>Aulographaceae</taxon>
    </lineage>
</organism>
<reference evidence="1" key="1">
    <citation type="journal article" date="2020" name="Stud. Mycol.">
        <title>101 Dothideomycetes genomes: a test case for predicting lifestyles and emergence of pathogens.</title>
        <authorList>
            <person name="Haridas S."/>
            <person name="Albert R."/>
            <person name="Binder M."/>
            <person name="Bloem J."/>
            <person name="Labutti K."/>
            <person name="Salamov A."/>
            <person name="Andreopoulos B."/>
            <person name="Baker S."/>
            <person name="Barry K."/>
            <person name="Bills G."/>
            <person name="Bluhm B."/>
            <person name="Cannon C."/>
            <person name="Castanera R."/>
            <person name="Culley D."/>
            <person name="Daum C."/>
            <person name="Ezra D."/>
            <person name="Gonzalez J."/>
            <person name="Henrissat B."/>
            <person name="Kuo A."/>
            <person name="Liang C."/>
            <person name="Lipzen A."/>
            <person name="Lutzoni F."/>
            <person name="Magnuson J."/>
            <person name="Mondo S."/>
            <person name="Nolan M."/>
            <person name="Ohm R."/>
            <person name="Pangilinan J."/>
            <person name="Park H.-J."/>
            <person name="Ramirez L."/>
            <person name="Alfaro M."/>
            <person name="Sun H."/>
            <person name="Tritt A."/>
            <person name="Yoshinaga Y."/>
            <person name="Zwiers L.-H."/>
            <person name="Turgeon B."/>
            <person name="Goodwin S."/>
            <person name="Spatafora J."/>
            <person name="Crous P."/>
            <person name="Grigoriev I."/>
        </authorList>
    </citation>
    <scope>NUCLEOTIDE SEQUENCE</scope>
    <source>
        <strain evidence="1">CBS 113979</strain>
    </source>
</reference>
<dbReference type="EMBL" id="ML977159">
    <property type="protein sequence ID" value="KAF1986056.1"/>
    <property type="molecule type" value="Genomic_DNA"/>
</dbReference>
<evidence type="ECO:0000313" key="2">
    <source>
        <dbReference type="Proteomes" id="UP000800041"/>
    </source>
</evidence>
<dbReference type="AlphaFoldDB" id="A0A6G1GYL5"/>
<accession>A0A6G1GYL5</accession>
<gene>
    <name evidence="1" type="ORF">K402DRAFT_464033</name>
</gene>
<name>A0A6G1GYL5_9PEZI</name>
<keyword evidence="2" id="KW-1185">Reference proteome</keyword>
<proteinExistence type="predicted"/>
<protein>
    <submittedName>
        <fullName evidence="1">Uncharacterized protein</fullName>
    </submittedName>
</protein>
<dbReference type="Proteomes" id="UP000800041">
    <property type="component" value="Unassembled WGS sequence"/>
</dbReference>